<accession>A0A3A5HA73</accession>
<comment type="similarity">
    <text evidence="1">Belongs to the UPF0749 family.</text>
</comment>
<dbReference type="Proteomes" id="UP000276542">
    <property type="component" value="Unassembled WGS sequence"/>
</dbReference>
<comment type="caution">
    <text evidence="2">The sequence shown here is derived from an EMBL/GenBank/DDBJ whole genome shotgun (WGS) entry which is preliminary data.</text>
</comment>
<dbReference type="AlphaFoldDB" id="A0A3A5HA73"/>
<keyword evidence="3" id="KW-1185">Reference proteome</keyword>
<gene>
    <name evidence="2" type="ORF">D4739_14220</name>
</gene>
<proteinExistence type="inferred from homology"/>
<dbReference type="InterPro" id="IPR010273">
    <property type="entry name" value="DUF881"/>
</dbReference>
<sequence length="241" mass="25825">MPEPGPDLLRRTLLARPGRGQAVVTILLFVLGFAGATQVRSQGDDDYSGLRQADLIRAFDGLSTSTDRAEKEIDRLKADRDDLQGSTSSRESAIDLAREERTSLTILAGTVPVSGSGIRITIDDPEGQVSAGVILDMVQELRATGAEAMEFNDRVRVVAQTSFEETAAGIEVGGELVEAPYVIDVIGEPAALDGALDFPFGPVERVEEANGTLETDKLDEVLVESVAKARQPEFAVPEDDR</sequence>
<evidence type="ECO:0000313" key="2">
    <source>
        <dbReference type="EMBL" id="RJS47262.1"/>
    </source>
</evidence>
<dbReference type="Gene3D" id="3.30.70.1880">
    <property type="entry name" value="Protein of unknown function DUF881"/>
    <property type="match status" value="1"/>
</dbReference>
<dbReference type="PANTHER" id="PTHR37313:SF2">
    <property type="entry name" value="UPF0749 PROTEIN YLXX"/>
    <property type="match status" value="1"/>
</dbReference>
<protein>
    <submittedName>
        <fullName evidence="2">DUF881 domain-containing protein</fullName>
    </submittedName>
</protein>
<dbReference type="GO" id="GO:0005886">
    <property type="term" value="C:plasma membrane"/>
    <property type="evidence" value="ECO:0007669"/>
    <property type="project" value="TreeGrafter"/>
</dbReference>
<evidence type="ECO:0000256" key="1">
    <source>
        <dbReference type="ARBA" id="ARBA00009108"/>
    </source>
</evidence>
<organism evidence="2 3">
    <name type="scientific">Nocardioides cavernaquae</name>
    <dbReference type="NCBI Taxonomy" id="2321396"/>
    <lineage>
        <taxon>Bacteria</taxon>
        <taxon>Bacillati</taxon>
        <taxon>Actinomycetota</taxon>
        <taxon>Actinomycetes</taxon>
        <taxon>Propionibacteriales</taxon>
        <taxon>Nocardioidaceae</taxon>
        <taxon>Nocardioides</taxon>
    </lineage>
</organism>
<reference evidence="3" key="1">
    <citation type="submission" date="2018-09" db="EMBL/GenBank/DDBJ databases">
        <authorList>
            <person name="Zhu H."/>
        </authorList>
    </citation>
    <scope>NUCLEOTIDE SEQUENCE [LARGE SCALE GENOMIC DNA]</scope>
    <source>
        <strain evidence="3">K1W22B-1</strain>
    </source>
</reference>
<name>A0A3A5HA73_9ACTN</name>
<dbReference type="RefSeq" id="WP_120061228.1">
    <property type="nucleotide sequence ID" value="NZ_QYRP01000002.1"/>
</dbReference>
<dbReference type="Pfam" id="PF05949">
    <property type="entry name" value="DUF881"/>
    <property type="match status" value="1"/>
</dbReference>
<evidence type="ECO:0000313" key="3">
    <source>
        <dbReference type="Proteomes" id="UP000276542"/>
    </source>
</evidence>
<dbReference type="EMBL" id="QYRP01000002">
    <property type="protein sequence ID" value="RJS47262.1"/>
    <property type="molecule type" value="Genomic_DNA"/>
</dbReference>
<dbReference type="OrthoDB" id="3211287at2"/>
<dbReference type="PANTHER" id="PTHR37313">
    <property type="entry name" value="UPF0749 PROTEIN RV1825"/>
    <property type="match status" value="1"/>
</dbReference>